<accession>A0A7J6SB48</accession>
<dbReference type="PANTHER" id="PTHR22760">
    <property type="entry name" value="GLYCOSYLTRANSFERASE"/>
    <property type="match status" value="1"/>
</dbReference>
<keyword evidence="7 12" id="KW-0256">Endoplasmic reticulum</keyword>
<dbReference type="Proteomes" id="UP000553632">
    <property type="component" value="Unassembled WGS sequence"/>
</dbReference>
<feature type="non-terminal residue" evidence="13">
    <location>
        <position position="1"/>
    </location>
</feature>
<evidence type="ECO:0000256" key="10">
    <source>
        <dbReference type="ARBA" id="ARBA00044721"/>
    </source>
</evidence>
<dbReference type="InterPro" id="IPR005599">
    <property type="entry name" value="GPI_mannosylTrfase"/>
</dbReference>
<comment type="pathway">
    <text evidence="2">Protein modification; protein glycosylation.</text>
</comment>
<keyword evidence="6 12" id="KW-0812">Transmembrane</keyword>
<evidence type="ECO:0000256" key="9">
    <source>
        <dbReference type="ARBA" id="ARBA00023136"/>
    </source>
</evidence>
<organism evidence="13 14">
    <name type="scientific">Perkinsus olseni</name>
    <name type="common">Perkinsus atlanticus</name>
    <dbReference type="NCBI Taxonomy" id="32597"/>
    <lineage>
        <taxon>Eukaryota</taxon>
        <taxon>Sar</taxon>
        <taxon>Alveolata</taxon>
        <taxon>Perkinsozoa</taxon>
        <taxon>Perkinsea</taxon>
        <taxon>Perkinsida</taxon>
        <taxon>Perkinsidae</taxon>
        <taxon>Perkinsus</taxon>
    </lineage>
</organism>
<keyword evidence="9 12" id="KW-0472">Membrane</keyword>
<comment type="function">
    <text evidence="10">Mannosyltransferase that operates in the biosynthetic pathway of dolichol-linked oligosaccharides, the glycan precursors employed in protein asparagine (N)-glycosylation. The assembly of dolichol-linked oligosaccharides begins on the cytosolic side of the endoplasmic reticulum membrane and finishes in its lumen. The sequential addition of sugars to dolichol pyrophosphate produces dolichol-linked oligosaccharides containing fourteen sugars, including two GlcNAcs, nine mannoses and three glucoses. Once assembled, the oligosaccharide is transferred from the lipid to nascent proteins by oligosaccharyltransferases. In the lumen of the endoplasmic reticulum, adds the eighth mannose residue in an alpha-1,6 linkage onto Man(7)GlcNAc(2)-PP-dolichol to produce Man(8)GlcNAc(2)-PP-dolichol.</text>
</comment>
<evidence type="ECO:0000256" key="11">
    <source>
        <dbReference type="ARBA" id="ARBA00048899"/>
    </source>
</evidence>
<dbReference type="EMBL" id="JABANO010019495">
    <property type="protein sequence ID" value="KAF4730087.1"/>
    <property type="molecule type" value="Genomic_DNA"/>
</dbReference>
<evidence type="ECO:0000256" key="2">
    <source>
        <dbReference type="ARBA" id="ARBA00004922"/>
    </source>
</evidence>
<evidence type="ECO:0000256" key="5">
    <source>
        <dbReference type="ARBA" id="ARBA00022679"/>
    </source>
</evidence>
<gene>
    <name evidence="13" type="ORF">FOZ63_003874</name>
</gene>
<dbReference type="GO" id="GO:0005789">
    <property type="term" value="C:endoplasmic reticulum membrane"/>
    <property type="evidence" value="ECO:0007669"/>
    <property type="project" value="UniProtKB-SubCell"/>
</dbReference>
<name>A0A7J6SB48_PEROL</name>
<keyword evidence="4 12" id="KW-0328">Glycosyltransferase</keyword>
<comment type="caution">
    <text evidence="13">The sequence shown here is derived from an EMBL/GenBank/DDBJ whole genome shotgun (WGS) entry which is preliminary data.</text>
</comment>
<dbReference type="Pfam" id="PF03901">
    <property type="entry name" value="Glyco_transf_22"/>
    <property type="match status" value="1"/>
</dbReference>
<comment type="caution">
    <text evidence="12">Lacks conserved residue(s) required for the propagation of feature annotation.</text>
</comment>
<dbReference type="PANTHER" id="PTHR22760:SF1">
    <property type="entry name" value="DOL-P-MAN:MAN(7)GLCNAC(2)-PP-DOL ALPHA-1,6-MANNOSYLTRANSFERASE"/>
    <property type="match status" value="1"/>
</dbReference>
<keyword evidence="5" id="KW-0808">Transferase</keyword>
<dbReference type="EC" id="2.4.1.-" evidence="12"/>
<dbReference type="AlphaFoldDB" id="A0A7J6SB48"/>
<keyword evidence="14" id="KW-1185">Reference proteome</keyword>
<evidence type="ECO:0000256" key="3">
    <source>
        <dbReference type="ARBA" id="ARBA00007063"/>
    </source>
</evidence>
<evidence type="ECO:0000313" key="14">
    <source>
        <dbReference type="Proteomes" id="UP000553632"/>
    </source>
</evidence>
<evidence type="ECO:0000256" key="8">
    <source>
        <dbReference type="ARBA" id="ARBA00022989"/>
    </source>
</evidence>
<keyword evidence="8 12" id="KW-1133">Transmembrane helix</keyword>
<protein>
    <recommendedName>
        <fullName evidence="12">Mannosyltransferase</fullName>
        <ecNumber evidence="12">2.4.1.-</ecNumber>
    </recommendedName>
</protein>
<evidence type="ECO:0000256" key="4">
    <source>
        <dbReference type="ARBA" id="ARBA00022676"/>
    </source>
</evidence>
<evidence type="ECO:0000256" key="12">
    <source>
        <dbReference type="RuleBase" id="RU363075"/>
    </source>
</evidence>
<comment type="similarity">
    <text evidence="3 12">Belongs to the glycosyltransferase 22 family.</text>
</comment>
<dbReference type="UniPathway" id="UPA00378"/>
<evidence type="ECO:0000256" key="1">
    <source>
        <dbReference type="ARBA" id="ARBA00004477"/>
    </source>
</evidence>
<feature type="transmembrane region" description="Helical" evidence="12">
    <location>
        <begin position="30"/>
        <end position="49"/>
    </location>
</feature>
<comment type="subcellular location">
    <subcellularLocation>
        <location evidence="1 12">Endoplasmic reticulum membrane</location>
        <topology evidence="1 12">Multi-pass membrane protein</topology>
    </subcellularLocation>
</comment>
<proteinExistence type="inferred from homology"/>
<sequence>MLPLLPLLMVWYVAPVSVLSLLPHKEIRFIFPSLLALAVVAACGAYRLLQYLSPQARRYGPEAYNSKAAKIMALMARNRVVLFGARAAASIYNYPSGHAMQQLSKVVMRNRPDGAILAGRDNPAHPLLLGRFNVSLALPVVVEDAEVAGRDASRSDKEFWVELIGEGEGLERQCVIHVDVFSAMSGVSRFVHPINTICTVDKTEGIQWTDHAAM</sequence>
<reference evidence="13 14" key="1">
    <citation type="submission" date="2020-04" db="EMBL/GenBank/DDBJ databases">
        <title>Perkinsus olseni comparative genomics.</title>
        <authorList>
            <person name="Bogema D.R."/>
        </authorList>
    </citation>
    <scope>NUCLEOTIDE SEQUENCE [LARGE SCALE GENOMIC DNA]</scope>
    <source>
        <strain evidence="13 14">ATCC PRA-207</strain>
    </source>
</reference>
<comment type="catalytic activity">
    <reaction evidence="11">
        <text>an alpha-D-Man-(1-&gt;2)-alpha-D-Man-(1-&gt;2)-alpha-D-Man-(1-&gt;3)-[alpha-D-Man-(1-&gt;2)-alpha-D-Man-(1-&gt;3)-alpha-D-Man-(1-&gt;6)]-beta-D-Man-(1-&gt;4)-beta-D-GlcNAc-(1-&gt;4)-alpha-D-GlcNAc-diphospho-di-trans,poly-cis-dolichol + a di-trans,poly-cis-dolichyl beta-D-mannosyl phosphate = an alpha-D-Man-(1-&gt;2)-alpha-D-Man-(1-&gt;2)-alpha-D-Man-(1-&gt;3)-[alpha-D-Man-(1-&gt;2)-alpha-D-Man-(1-&gt;3)-[alpha-D-Man-(1-&gt;6)]-alpha-D-Man-(1-&gt;6)]-beta-D-Man-(1-&gt;4)-beta-D-GlcNAc-(1-&gt;4)-alpha-D-GlcNAc-diphospho-di-trans,poly-cis-dolichol + a di-trans,poly-cis-dolichyl phosphate + H(+)</text>
        <dbReference type="Rhea" id="RHEA:29535"/>
        <dbReference type="Rhea" id="RHEA-COMP:19498"/>
        <dbReference type="Rhea" id="RHEA-COMP:19501"/>
        <dbReference type="Rhea" id="RHEA-COMP:19518"/>
        <dbReference type="Rhea" id="RHEA-COMP:19519"/>
        <dbReference type="ChEBI" id="CHEBI:15378"/>
        <dbReference type="ChEBI" id="CHEBI:57683"/>
        <dbReference type="ChEBI" id="CHEBI:58211"/>
        <dbReference type="ChEBI" id="CHEBI:132517"/>
        <dbReference type="ChEBI" id="CHEBI:132519"/>
        <dbReference type="EC" id="2.4.1.260"/>
    </reaction>
    <physiologicalReaction direction="left-to-right" evidence="11">
        <dbReference type="Rhea" id="RHEA:29536"/>
    </physiologicalReaction>
</comment>
<dbReference type="GO" id="GO:0006487">
    <property type="term" value="P:protein N-linked glycosylation"/>
    <property type="evidence" value="ECO:0007669"/>
    <property type="project" value="TreeGrafter"/>
</dbReference>
<evidence type="ECO:0000256" key="7">
    <source>
        <dbReference type="ARBA" id="ARBA00022824"/>
    </source>
</evidence>
<dbReference type="GO" id="GO:0052917">
    <property type="term" value="F:dol-P-Man:Man(7)GlcNAc(2)-PP-Dol alpha-1,6-mannosyltransferase activity"/>
    <property type="evidence" value="ECO:0007669"/>
    <property type="project" value="UniProtKB-EC"/>
</dbReference>
<evidence type="ECO:0000256" key="6">
    <source>
        <dbReference type="ARBA" id="ARBA00022692"/>
    </source>
</evidence>
<evidence type="ECO:0000313" key="13">
    <source>
        <dbReference type="EMBL" id="KAF4730087.1"/>
    </source>
</evidence>